<gene>
    <name evidence="2" type="ORF">HXX76_015544</name>
</gene>
<dbReference type="EMBL" id="JAEHOC010000085">
    <property type="protein sequence ID" value="KAG2423159.1"/>
    <property type="molecule type" value="Genomic_DNA"/>
</dbReference>
<dbReference type="AlphaFoldDB" id="A0A835SA70"/>
<feature type="compositionally biased region" description="Gly residues" evidence="1">
    <location>
        <begin position="255"/>
        <end position="289"/>
    </location>
</feature>
<name>A0A835SA70_CHLIN</name>
<dbReference type="Proteomes" id="UP000650467">
    <property type="component" value="Unassembled WGS sequence"/>
</dbReference>
<comment type="caution">
    <text evidence="2">The sequence shown here is derived from an EMBL/GenBank/DDBJ whole genome shotgun (WGS) entry which is preliminary data.</text>
</comment>
<keyword evidence="3" id="KW-1185">Reference proteome</keyword>
<feature type="region of interest" description="Disordered" evidence="1">
    <location>
        <begin position="100"/>
        <end position="130"/>
    </location>
</feature>
<proteinExistence type="predicted"/>
<accession>A0A835SA70</accession>
<reference evidence="2" key="1">
    <citation type="journal article" date="2020" name="bioRxiv">
        <title>Comparative genomics of Chlamydomonas.</title>
        <authorList>
            <person name="Craig R.J."/>
            <person name="Hasan A.R."/>
            <person name="Ness R.W."/>
            <person name="Keightley P.D."/>
        </authorList>
    </citation>
    <scope>NUCLEOTIDE SEQUENCE</scope>
    <source>
        <strain evidence="2">SAG 7.73</strain>
    </source>
</reference>
<evidence type="ECO:0000313" key="2">
    <source>
        <dbReference type="EMBL" id="KAG2423159.1"/>
    </source>
</evidence>
<organism evidence="2 3">
    <name type="scientific">Chlamydomonas incerta</name>
    <dbReference type="NCBI Taxonomy" id="51695"/>
    <lineage>
        <taxon>Eukaryota</taxon>
        <taxon>Viridiplantae</taxon>
        <taxon>Chlorophyta</taxon>
        <taxon>core chlorophytes</taxon>
        <taxon>Chlorophyceae</taxon>
        <taxon>CS clade</taxon>
        <taxon>Chlamydomonadales</taxon>
        <taxon>Chlamydomonadaceae</taxon>
        <taxon>Chlamydomonas</taxon>
    </lineage>
</organism>
<evidence type="ECO:0000256" key="1">
    <source>
        <dbReference type="SAM" id="MobiDB-lite"/>
    </source>
</evidence>
<evidence type="ECO:0000313" key="3">
    <source>
        <dbReference type="Proteomes" id="UP000650467"/>
    </source>
</evidence>
<protein>
    <submittedName>
        <fullName evidence="2">Uncharacterized protein</fullName>
    </submittedName>
</protein>
<dbReference type="OrthoDB" id="537969at2759"/>
<feature type="compositionally biased region" description="Pro residues" evidence="1">
    <location>
        <begin position="103"/>
        <end position="112"/>
    </location>
</feature>
<feature type="region of interest" description="Disordered" evidence="1">
    <location>
        <begin position="254"/>
        <end position="294"/>
    </location>
</feature>
<sequence>MPAPAKPPDGVELKVPADDIRFSGVKLRFLLGLLEAIEPHPVLHRTTGDLVSHLVRPLTAEPRCRLLDLVPHEHRGQPHHYVCHAWSCSARELLQTLKREMTPPAPPKPPPFALSKPAPGRGPKTAAAAGDSAADDAAALAAMLGSPDAVWAHYDMLNQKYQEELSKALDQVVWIDFVCHNQNQHAAAKKDYGRVAKTVVGCGSTVLLLDPQLTPLSRTWCLFEVMHCLRCKRHLKVFRVDAAAREAEANAVGFPGLGGGGGGGGGRAGGGGGPKGGGGGGGGGNGGGGPDDKEWEKAVESVNVEASRASSEQDRVGILQEILNTVGLAYVNDTIRNALRLSNADRARQLALRREQLRTTMDLLAPDPREIGTEEYEDNLAKCKEHLQEVLEQFYPEDIMRCIIPKDYVSDSARVWDFLGIFAEILERELFREDAKALRAMAWLLFKRHSKRYIEVLYCKELENWLADSLEHDRKFRRVQAKLKHDAMKKWS</sequence>